<gene>
    <name evidence="4" type="ORF">LSH36_321g07104</name>
</gene>
<protein>
    <recommendedName>
        <fullName evidence="6">Cytochrome P450</fullName>
    </recommendedName>
</protein>
<dbReference type="PANTHER" id="PTHR24300">
    <property type="entry name" value="CYTOCHROME P450 508A4-RELATED"/>
    <property type="match status" value="1"/>
</dbReference>
<evidence type="ECO:0000313" key="5">
    <source>
        <dbReference type="Proteomes" id="UP001208570"/>
    </source>
</evidence>
<organism evidence="4 5">
    <name type="scientific">Paralvinella palmiformis</name>
    <dbReference type="NCBI Taxonomy" id="53620"/>
    <lineage>
        <taxon>Eukaryota</taxon>
        <taxon>Metazoa</taxon>
        <taxon>Spiralia</taxon>
        <taxon>Lophotrochozoa</taxon>
        <taxon>Annelida</taxon>
        <taxon>Polychaeta</taxon>
        <taxon>Sedentaria</taxon>
        <taxon>Canalipalpata</taxon>
        <taxon>Terebellida</taxon>
        <taxon>Terebelliformia</taxon>
        <taxon>Alvinellidae</taxon>
        <taxon>Paralvinella</taxon>
    </lineage>
</organism>
<evidence type="ECO:0000256" key="3">
    <source>
        <dbReference type="ARBA" id="ARBA00023004"/>
    </source>
</evidence>
<dbReference type="InterPro" id="IPR036396">
    <property type="entry name" value="Cyt_P450_sf"/>
</dbReference>
<dbReference type="GO" id="GO:0020037">
    <property type="term" value="F:heme binding"/>
    <property type="evidence" value="ECO:0007669"/>
    <property type="project" value="InterPro"/>
</dbReference>
<comment type="caution">
    <text evidence="4">The sequence shown here is derived from an EMBL/GenBank/DDBJ whole genome shotgun (WGS) entry which is preliminary data.</text>
</comment>
<dbReference type="PRINTS" id="PR00385">
    <property type="entry name" value="P450"/>
</dbReference>
<dbReference type="EMBL" id="JAODUP010000321">
    <property type="protein sequence ID" value="KAK2152707.1"/>
    <property type="molecule type" value="Genomic_DNA"/>
</dbReference>
<name>A0AAD9N0K8_9ANNE</name>
<dbReference type="GO" id="GO:0016705">
    <property type="term" value="F:oxidoreductase activity, acting on paired donors, with incorporation or reduction of molecular oxygen"/>
    <property type="evidence" value="ECO:0007669"/>
    <property type="project" value="InterPro"/>
</dbReference>
<evidence type="ECO:0008006" key="6">
    <source>
        <dbReference type="Google" id="ProtNLM"/>
    </source>
</evidence>
<dbReference type="AlphaFoldDB" id="A0AAD9N0K8"/>
<dbReference type="InterPro" id="IPR050182">
    <property type="entry name" value="Cytochrome_P450_fam2"/>
</dbReference>
<dbReference type="SUPFAM" id="SSF48264">
    <property type="entry name" value="Cytochrome P450"/>
    <property type="match status" value="1"/>
</dbReference>
<reference evidence="4" key="1">
    <citation type="journal article" date="2023" name="Mol. Biol. Evol.">
        <title>Third-Generation Sequencing Reveals the Adaptive Role of the Epigenome in Three Deep-Sea Polychaetes.</title>
        <authorList>
            <person name="Perez M."/>
            <person name="Aroh O."/>
            <person name="Sun Y."/>
            <person name="Lan Y."/>
            <person name="Juniper S.K."/>
            <person name="Young C.R."/>
            <person name="Angers B."/>
            <person name="Qian P.Y."/>
        </authorList>
    </citation>
    <scope>NUCLEOTIDE SEQUENCE</scope>
    <source>
        <strain evidence="4">P08H-3</strain>
    </source>
</reference>
<dbReference type="GO" id="GO:0004497">
    <property type="term" value="F:monooxygenase activity"/>
    <property type="evidence" value="ECO:0007669"/>
    <property type="project" value="InterPro"/>
</dbReference>
<accession>A0AAD9N0K8</accession>
<dbReference type="Pfam" id="PF00067">
    <property type="entry name" value="p450"/>
    <property type="match status" value="1"/>
</dbReference>
<keyword evidence="3" id="KW-0408">Iron</keyword>
<keyword evidence="2" id="KW-0479">Metal-binding</keyword>
<dbReference type="Proteomes" id="UP001208570">
    <property type="component" value="Unassembled WGS sequence"/>
</dbReference>
<dbReference type="PRINTS" id="PR00463">
    <property type="entry name" value="EP450I"/>
</dbReference>
<comment type="similarity">
    <text evidence="1">Belongs to the cytochrome P450 family.</text>
</comment>
<keyword evidence="5" id="KW-1185">Reference proteome</keyword>
<evidence type="ECO:0000256" key="1">
    <source>
        <dbReference type="ARBA" id="ARBA00010617"/>
    </source>
</evidence>
<dbReference type="Gene3D" id="1.10.630.10">
    <property type="entry name" value="Cytochrome P450"/>
    <property type="match status" value="1"/>
</dbReference>
<proteinExistence type="inferred from homology"/>
<evidence type="ECO:0000256" key="2">
    <source>
        <dbReference type="ARBA" id="ARBA00022723"/>
    </source>
</evidence>
<dbReference type="InterPro" id="IPR001128">
    <property type="entry name" value="Cyt_P450"/>
</dbReference>
<evidence type="ECO:0000313" key="4">
    <source>
        <dbReference type="EMBL" id="KAK2152707.1"/>
    </source>
</evidence>
<dbReference type="GO" id="GO:0005506">
    <property type="term" value="F:iron ion binding"/>
    <property type="evidence" value="ECO:0007669"/>
    <property type="project" value="InterPro"/>
</dbReference>
<sequence>MIGDLFGVGTETTTTTLTWAILYMSLNCESQDRCQVELDGVIGEDLVPRMYHRALLPFTEACLLEIQRLGDIVPLGVPHAVTDDVHFRGYFIPKGTMILANMYGLHADPDLWSEPETFNPDRFLSDDGKIVNKEQLMPFSIVLITDPEVNDSLSEPVQANPRSITNDITDSTYLVFKWVAEKVPNQRLLNLLEACDIKVITLVLDSKFSPWYEIIEKVRERKDISMNRYT</sequence>
<dbReference type="InterPro" id="IPR002401">
    <property type="entry name" value="Cyt_P450_E_grp-I"/>
</dbReference>